<dbReference type="AlphaFoldDB" id="A0A0E9WNR1"/>
<accession>A0A0E9WNR1</accession>
<reference evidence="1" key="2">
    <citation type="journal article" date="2015" name="Fish Shellfish Immunol.">
        <title>Early steps in the European eel (Anguilla anguilla)-Vibrio vulnificus interaction in the gills: Role of the RtxA13 toxin.</title>
        <authorList>
            <person name="Callol A."/>
            <person name="Pajuelo D."/>
            <person name="Ebbesson L."/>
            <person name="Teles M."/>
            <person name="MacKenzie S."/>
            <person name="Amaro C."/>
        </authorList>
    </citation>
    <scope>NUCLEOTIDE SEQUENCE</scope>
</reference>
<evidence type="ECO:0000313" key="1">
    <source>
        <dbReference type="EMBL" id="JAH92049.1"/>
    </source>
</evidence>
<sequence>MLGLVERCGSTLESVWSDLVTILHLIPIGYGWTKLGKPHKPNFLCSHGVSTE</sequence>
<name>A0A0E9WNR1_ANGAN</name>
<dbReference type="EMBL" id="GBXM01016528">
    <property type="protein sequence ID" value="JAH92049.1"/>
    <property type="molecule type" value="Transcribed_RNA"/>
</dbReference>
<proteinExistence type="predicted"/>
<organism evidence="1">
    <name type="scientific">Anguilla anguilla</name>
    <name type="common">European freshwater eel</name>
    <name type="synonym">Muraena anguilla</name>
    <dbReference type="NCBI Taxonomy" id="7936"/>
    <lineage>
        <taxon>Eukaryota</taxon>
        <taxon>Metazoa</taxon>
        <taxon>Chordata</taxon>
        <taxon>Craniata</taxon>
        <taxon>Vertebrata</taxon>
        <taxon>Euteleostomi</taxon>
        <taxon>Actinopterygii</taxon>
        <taxon>Neopterygii</taxon>
        <taxon>Teleostei</taxon>
        <taxon>Anguilliformes</taxon>
        <taxon>Anguillidae</taxon>
        <taxon>Anguilla</taxon>
    </lineage>
</organism>
<protein>
    <submittedName>
        <fullName evidence="1">Uncharacterized protein</fullName>
    </submittedName>
</protein>
<reference evidence="1" key="1">
    <citation type="submission" date="2014-11" db="EMBL/GenBank/DDBJ databases">
        <authorList>
            <person name="Amaro Gonzalez C."/>
        </authorList>
    </citation>
    <scope>NUCLEOTIDE SEQUENCE</scope>
</reference>